<gene>
    <name evidence="2" type="ORF">D9V29_05825</name>
</gene>
<comment type="caution">
    <text evidence="2">The sequence shown here is derived from an EMBL/GenBank/DDBJ whole genome shotgun (WGS) entry which is preliminary data.</text>
</comment>
<sequence length="178" mass="19296">MIPFNPLAVPSDVPRRYLVGRGIFMAGAFGMLIVVLVWFGTAMLAGGQFGPTDDVKWDAVAPWPIVSIPAWVVISLCVLPVVGAAILAGPVTWVQAPELLFLLFATVIFFILLPVGMSRMYPDPGGAPFDDAYPQLGLGQHWWGAVLQPVTLIILGIRFAMVAPRYNAEHRRLQKGAS</sequence>
<proteinExistence type="predicted"/>
<protein>
    <submittedName>
        <fullName evidence="2">Uncharacterized protein</fullName>
    </submittedName>
</protein>
<evidence type="ECO:0000313" key="3">
    <source>
        <dbReference type="Proteomes" id="UP000270299"/>
    </source>
</evidence>
<keyword evidence="1" id="KW-1133">Transmembrane helix</keyword>
<dbReference type="Proteomes" id="UP000270299">
    <property type="component" value="Unassembled WGS sequence"/>
</dbReference>
<keyword evidence="1" id="KW-0812">Transmembrane</keyword>
<evidence type="ECO:0000256" key="1">
    <source>
        <dbReference type="SAM" id="Phobius"/>
    </source>
</evidence>
<reference evidence="2 3" key="1">
    <citation type="submission" date="2018-10" db="EMBL/GenBank/DDBJ databases">
        <authorList>
            <person name="Li J."/>
        </authorList>
    </citation>
    <scope>NUCLEOTIDE SEQUENCE [LARGE SCALE GENOMIC DNA]</scope>
    <source>
        <strain evidence="2 3">CCTCC AB209002</strain>
    </source>
</reference>
<keyword evidence="3" id="KW-1185">Reference proteome</keyword>
<feature type="transmembrane region" description="Helical" evidence="1">
    <location>
        <begin position="65"/>
        <end position="87"/>
    </location>
</feature>
<dbReference type="RefSeq" id="WP_147436226.1">
    <property type="nucleotide sequence ID" value="NZ_BMXM01000005.1"/>
</dbReference>
<organism evidence="2 3">
    <name type="scientific">Mycetocola manganoxydans</name>
    <dbReference type="NCBI Taxonomy" id="699879"/>
    <lineage>
        <taxon>Bacteria</taxon>
        <taxon>Bacillati</taxon>
        <taxon>Actinomycetota</taxon>
        <taxon>Actinomycetes</taxon>
        <taxon>Micrococcales</taxon>
        <taxon>Microbacteriaceae</taxon>
        <taxon>Mycetocola</taxon>
    </lineage>
</organism>
<name>A0A3L6ZXS8_9MICO</name>
<evidence type="ECO:0000313" key="2">
    <source>
        <dbReference type="EMBL" id="RLP71952.1"/>
    </source>
</evidence>
<keyword evidence="1" id="KW-0472">Membrane</keyword>
<feature type="transmembrane region" description="Helical" evidence="1">
    <location>
        <begin position="23"/>
        <end position="45"/>
    </location>
</feature>
<dbReference type="EMBL" id="RCUV01000006">
    <property type="protein sequence ID" value="RLP71952.1"/>
    <property type="molecule type" value="Genomic_DNA"/>
</dbReference>
<feature type="transmembrane region" description="Helical" evidence="1">
    <location>
        <begin position="141"/>
        <end position="163"/>
    </location>
</feature>
<accession>A0A3L6ZXS8</accession>
<dbReference type="AlphaFoldDB" id="A0A3L6ZXS8"/>
<dbReference type="OrthoDB" id="9977696at2"/>
<feature type="transmembrane region" description="Helical" evidence="1">
    <location>
        <begin position="99"/>
        <end position="121"/>
    </location>
</feature>